<name>A0ABN0XH97_9LACT</name>
<dbReference type="GO" id="GO:0016787">
    <property type="term" value="F:hydrolase activity"/>
    <property type="evidence" value="ECO:0007669"/>
    <property type="project" value="UniProtKB-KW"/>
</dbReference>
<feature type="domain" description="Alpha/beta hydrolase fold-3" evidence="2">
    <location>
        <begin position="78"/>
        <end position="283"/>
    </location>
</feature>
<protein>
    <submittedName>
        <fullName evidence="3">Alpha/beta hydrolase</fullName>
    </submittedName>
</protein>
<keyword evidence="4" id="KW-1185">Reference proteome</keyword>
<gene>
    <name evidence="3" type="ORF">GCM10008932_15360</name>
</gene>
<dbReference type="PANTHER" id="PTHR48081">
    <property type="entry name" value="AB HYDROLASE SUPERFAMILY PROTEIN C4A8.06C"/>
    <property type="match status" value="1"/>
</dbReference>
<evidence type="ECO:0000256" key="1">
    <source>
        <dbReference type="ARBA" id="ARBA00022801"/>
    </source>
</evidence>
<dbReference type="Gene3D" id="3.40.50.1820">
    <property type="entry name" value="alpha/beta hydrolase"/>
    <property type="match status" value="1"/>
</dbReference>
<comment type="caution">
    <text evidence="3">The sequence shown here is derived from an EMBL/GenBank/DDBJ whole genome shotgun (WGS) entry which is preliminary data.</text>
</comment>
<dbReference type="Proteomes" id="UP001501166">
    <property type="component" value="Unassembled WGS sequence"/>
</dbReference>
<evidence type="ECO:0000259" key="2">
    <source>
        <dbReference type="Pfam" id="PF07859"/>
    </source>
</evidence>
<dbReference type="RefSeq" id="WP_343755357.1">
    <property type="nucleotide sequence ID" value="NZ_BAAACW010000095.1"/>
</dbReference>
<evidence type="ECO:0000313" key="4">
    <source>
        <dbReference type="Proteomes" id="UP001501166"/>
    </source>
</evidence>
<accession>A0ABN0XH97</accession>
<evidence type="ECO:0000313" key="3">
    <source>
        <dbReference type="EMBL" id="GAA0363822.1"/>
    </source>
</evidence>
<sequence length="310" mass="35365">MRKKHSIYEQFKYTKFFTLPPSPFVVPLINTSLYLLKKSVSTPKTVRKKDIKLSTPDGEAIILTILTPKNLQAPAPCLIYFHGGGFFMEEAPHHRKLTAEYAVKTGAVVVNVHYRITPQYPFPTPLKDSDLAVNWVFSHTDYLKINPDKIAIGGDSAGGTLAAGVTLLRRDRKDKPFCFQMLVYPVTDARMESPSMEEFDKTPLWNSKLNEMMWSLYVRKDSETNQKYASPMEAESFERLPDAYVEVNEFDPLRDEGLEYAEKLKEAGSEVETYVVEKGVHGYDTKTQSELARKYVKKRITALNKAFSKK</sequence>
<dbReference type="Pfam" id="PF07859">
    <property type="entry name" value="Abhydrolase_3"/>
    <property type="match status" value="1"/>
</dbReference>
<dbReference type="SUPFAM" id="SSF53474">
    <property type="entry name" value="alpha/beta-Hydrolases"/>
    <property type="match status" value="1"/>
</dbReference>
<dbReference type="InterPro" id="IPR050300">
    <property type="entry name" value="GDXG_lipolytic_enzyme"/>
</dbReference>
<dbReference type="PANTHER" id="PTHR48081:SF8">
    <property type="entry name" value="ALPHA_BETA HYDROLASE FOLD-3 DOMAIN-CONTAINING PROTEIN-RELATED"/>
    <property type="match status" value="1"/>
</dbReference>
<organism evidence="3 4">
    <name type="scientific">Alkalibacterium iburiense</name>
    <dbReference type="NCBI Taxonomy" id="290589"/>
    <lineage>
        <taxon>Bacteria</taxon>
        <taxon>Bacillati</taxon>
        <taxon>Bacillota</taxon>
        <taxon>Bacilli</taxon>
        <taxon>Lactobacillales</taxon>
        <taxon>Carnobacteriaceae</taxon>
        <taxon>Alkalibacterium</taxon>
    </lineage>
</organism>
<reference evidence="3 4" key="1">
    <citation type="journal article" date="2019" name="Int. J. Syst. Evol. Microbiol.">
        <title>The Global Catalogue of Microorganisms (GCM) 10K type strain sequencing project: providing services to taxonomists for standard genome sequencing and annotation.</title>
        <authorList>
            <consortium name="The Broad Institute Genomics Platform"/>
            <consortium name="The Broad Institute Genome Sequencing Center for Infectious Disease"/>
            <person name="Wu L."/>
            <person name="Ma J."/>
        </authorList>
    </citation>
    <scope>NUCLEOTIDE SEQUENCE [LARGE SCALE GENOMIC DNA]</scope>
    <source>
        <strain evidence="3 4">JCM 12662</strain>
    </source>
</reference>
<dbReference type="InterPro" id="IPR029058">
    <property type="entry name" value="AB_hydrolase_fold"/>
</dbReference>
<dbReference type="InterPro" id="IPR013094">
    <property type="entry name" value="AB_hydrolase_3"/>
</dbReference>
<proteinExistence type="predicted"/>
<keyword evidence="1 3" id="KW-0378">Hydrolase</keyword>
<dbReference type="EMBL" id="BAAACW010000095">
    <property type="protein sequence ID" value="GAA0363822.1"/>
    <property type="molecule type" value="Genomic_DNA"/>
</dbReference>